<evidence type="ECO:0000256" key="1">
    <source>
        <dbReference type="ARBA" id="ARBA00022679"/>
    </source>
</evidence>
<feature type="domain" description="Methyltransferase" evidence="2">
    <location>
        <begin position="42"/>
        <end position="126"/>
    </location>
</feature>
<dbReference type="InterPro" id="IPR029063">
    <property type="entry name" value="SAM-dependent_MTases_sf"/>
</dbReference>
<dbReference type="Pfam" id="PF13649">
    <property type="entry name" value="Methyltransf_25"/>
    <property type="match status" value="1"/>
</dbReference>
<keyword evidence="4" id="KW-1185">Reference proteome</keyword>
<dbReference type="Gene3D" id="2.20.25.110">
    <property type="entry name" value="S-adenosyl-L-methionine-dependent methyltransferases"/>
    <property type="match status" value="1"/>
</dbReference>
<dbReference type="CDD" id="cd02440">
    <property type="entry name" value="AdoMet_MTases"/>
    <property type="match status" value="1"/>
</dbReference>
<evidence type="ECO:0000313" key="3">
    <source>
        <dbReference type="EMBL" id="MSN96504.1"/>
    </source>
</evidence>
<dbReference type="AlphaFoldDB" id="A0A6L5WHH8"/>
<dbReference type="GO" id="GO:0008168">
    <property type="term" value="F:methyltransferase activity"/>
    <property type="evidence" value="ECO:0007669"/>
    <property type="project" value="UniProtKB-KW"/>
</dbReference>
<organism evidence="3 4">
    <name type="scientific">Campylobacter portucalensis</name>
    <dbReference type="NCBI Taxonomy" id="2608384"/>
    <lineage>
        <taxon>Bacteria</taxon>
        <taxon>Pseudomonadati</taxon>
        <taxon>Campylobacterota</taxon>
        <taxon>Epsilonproteobacteria</taxon>
        <taxon>Campylobacterales</taxon>
        <taxon>Campylobacteraceae</taxon>
        <taxon>Campylobacter</taxon>
    </lineage>
</organism>
<dbReference type="EMBL" id="VWSJ01000015">
    <property type="protein sequence ID" value="MSN96504.1"/>
    <property type="molecule type" value="Genomic_DNA"/>
</dbReference>
<reference evidence="3 4" key="2">
    <citation type="submission" date="2020-03" db="EMBL/GenBank/DDBJ databases">
        <title>Campylobacter portucalensis sp. nov., a new species of Campylobacter isolated from the reproductive tract of bulls.</title>
        <authorList>
            <person name="Silva M.F."/>
            <person name="Pereira G."/>
            <person name="Carneiro C."/>
            <person name="Hemphill A."/>
            <person name="Mateus L."/>
            <person name="Lopes-Da-Costa L."/>
            <person name="Silva E."/>
        </authorList>
    </citation>
    <scope>NUCLEOTIDE SEQUENCE [LARGE SCALE GENOMIC DNA]</scope>
    <source>
        <strain evidence="3 4">FMV-PI01</strain>
    </source>
</reference>
<dbReference type="SUPFAM" id="SSF53335">
    <property type="entry name" value="S-adenosyl-L-methionine-dependent methyltransferases"/>
    <property type="match status" value="1"/>
</dbReference>
<dbReference type="RefSeq" id="WP_154570774.1">
    <property type="nucleotide sequence ID" value="NZ_VWSJ01000015.1"/>
</dbReference>
<reference evidence="3 4" key="1">
    <citation type="submission" date="2019-09" db="EMBL/GenBank/DDBJ databases">
        <authorList>
            <person name="Silva M."/>
            <person name="Pereira G."/>
            <person name="Lopes-Da-Costa L."/>
            <person name="Silva E."/>
        </authorList>
    </citation>
    <scope>NUCLEOTIDE SEQUENCE [LARGE SCALE GENOMIC DNA]</scope>
    <source>
        <strain evidence="3 4">FMV-PI01</strain>
    </source>
</reference>
<keyword evidence="3" id="KW-0489">Methyltransferase</keyword>
<protein>
    <submittedName>
        <fullName evidence="3">Class I SAM-dependent methyltransferase</fullName>
    </submittedName>
</protein>
<accession>A0A6L5WHH8</accession>
<proteinExistence type="predicted"/>
<gene>
    <name evidence="3" type="ORF">F1B92_04865</name>
</gene>
<name>A0A6L5WHH8_9BACT</name>
<dbReference type="Gene3D" id="3.40.50.150">
    <property type="entry name" value="Vaccinia Virus protein VP39"/>
    <property type="match status" value="1"/>
</dbReference>
<evidence type="ECO:0000313" key="4">
    <source>
        <dbReference type="Proteomes" id="UP000476338"/>
    </source>
</evidence>
<evidence type="ECO:0000259" key="2">
    <source>
        <dbReference type="Pfam" id="PF13649"/>
    </source>
</evidence>
<dbReference type="PANTHER" id="PTHR43861">
    <property type="entry name" value="TRANS-ACONITATE 2-METHYLTRANSFERASE-RELATED"/>
    <property type="match status" value="1"/>
</dbReference>
<comment type="caution">
    <text evidence="3">The sequence shown here is derived from an EMBL/GenBank/DDBJ whole genome shotgun (WGS) entry which is preliminary data.</text>
</comment>
<keyword evidence="1 3" id="KW-0808">Transferase</keyword>
<sequence>MNDLDFYAKIEPILGLNEAKNRLYEIYLDEISNLKFSGFKGLDFGCGAGDLALRLAHKFKMLCLDKSDEMVNLALKNGLNAKNLSIFELNEKFDLIISSFDVLNYMKKDEMVEFLSKIPELLNENGYFIFDINTKFGFEEIAQGLLYEEDEDGNSLIIDAVFENEILKTDMILFEKRKDCFYKIKKTITQVFHQKSFIQNNLNLKLLNVKNINLYSKKKADKIIFIFKKINN</sequence>
<dbReference type="Proteomes" id="UP000476338">
    <property type="component" value="Unassembled WGS sequence"/>
</dbReference>
<dbReference type="GO" id="GO:0032259">
    <property type="term" value="P:methylation"/>
    <property type="evidence" value="ECO:0007669"/>
    <property type="project" value="UniProtKB-KW"/>
</dbReference>
<dbReference type="InterPro" id="IPR041698">
    <property type="entry name" value="Methyltransf_25"/>
</dbReference>